<dbReference type="Proteomes" id="UP000003303">
    <property type="component" value="Unassembled WGS sequence"/>
</dbReference>
<gene>
    <name evidence="3" type="ORF">PORUE0001_1031</name>
</gene>
<keyword evidence="4" id="KW-1185">Reference proteome</keyword>
<evidence type="ECO:0000256" key="2">
    <source>
        <dbReference type="ARBA" id="ARBA00022679"/>
    </source>
</evidence>
<dbReference type="SUPFAM" id="SSF53335">
    <property type="entry name" value="S-adenosyl-L-methionine-dependent methyltransferases"/>
    <property type="match status" value="1"/>
</dbReference>
<dbReference type="OrthoDB" id="9803017at2"/>
<evidence type="ECO:0000256" key="1">
    <source>
        <dbReference type="ARBA" id="ARBA00022603"/>
    </source>
</evidence>
<dbReference type="PIRSF" id="PIRSF004553">
    <property type="entry name" value="CHP00095"/>
    <property type="match status" value="1"/>
</dbReference>
<dbReference type="PANTHER" id="PTHR43542">
    <property type="entry name" value="METHYLTRANSFERASE"/>
    <property type="match status" value="1"/>
</dbReference>
<protein>
    <submittedName>
        <fullName evidence="3">Putative RNA methyltransferase, RsmD family</fullName>
    </submittedName>
</protein>
<dbReference type="GO" id="GO:0003676">
    <property type="term" value="F:nucleic acid binding"/>
    <property type="evidence" value="ECO:0007669"/>
    <property type="project" value="InterPro"/>
</dbReference>
<dbReference type="AlphaFoldDB" id="C2MB18"/>
<accession>C2MB18</accession>
<proteinExistence type="predicted"/>
<comment type="caution">
    <text evidence="3">The sequence shown here is derived from an EMBL/GenBank/DDBJ whole genome shotgun (WGS) entry which is preliminary data.</text>
</comment>
<evidence type="ECO:0000313" key="4">
    <source>
        <dbReference type="Proteomes" id="UP000003303"/>
    </source>
</evidence>
<dbReference type="Pfam" id="PF03602">
    <property type="entry name" value="Cons_hypoth95"/>
    <property type="match status" value="1"/>
</dbReference>
<keyword evidence="1 3" id="KW-0489">Methyltransferase</keyword>
<name>C2MB18_9PORP</name>
<organism evidence="3 4">
    <name type="scientific">Porphyromonas uenonis 60-3</name>
    <dbReference type="NCBI Taxonomy" id="596327"/>
    <lineage>
        <taxon>Bacteria</taxon>
        <taxon>Pseudomonadati</taxon>
        <taxon>Bacteroidota</taxon>
        <taxon>Bacteroidia</taxon>
        <taxon>Bacteroidales</taxon>
        <taxon>Porphyromonadaceae</taxon>
        <taxon>Porphyromonas</taxon>
    </lineage>
</organism>
<evidence type="ECO:0000313" key="3">
    <source>
        <dbReference type="EMBL" id="EEK17070.1"/>
    </source>
</evidence>
<dbReference type="RefSeq" id="WP_007365041.1">
    <property type="nucleotide sequence ID" value="NZ_ACLR01000118.1"/>
</dbReference>
<dbReference type="Gene3D" id="3.40.50.150">
    <property type="entry name" value="Vaccinia Virus protein VP39"/>
    <property type="match status" value="1"/>
</dbReference>
<dbReference type="InterPro" id="IPR029063">
    <property type="entry name" value="SAM-dependent_MTases_sf"/>
</dbReference>
<dbReference type="GO" id="GO:0031167">
    <property type="term" value="P:rRNA methylation"/>
    <property type="evidence" value="ECO:0007669"/>
    <property type="project" value="InterPro"/>
</dbReference>
<keyword evidence="2 3" id="KW-0808">Transferase</keyword>
<sequence length="186" mass="20915">MRIIAGKYGRRRLSPPKGLTLRPTTDIAKEALFNSLSAQYDVEGMRVLDLFAGIGSISLEFVSRGAASVTSIEKHPKHAAFIRSAADTLDKEILSSKQLLVLNRSVEQYLRQYDGEPYDLIFADPPYNLPWIKDIPDLLFASKAWCPSSIFVLEHPDTVDFARSARFAWHKSYSAVQFTCFAPTEE</sequence>
<dbReference type="PROSITE" id="PS00092">
    <property type="entry name" value="N6_MTASE"/>
    <property type="match status" value="1"/>
</dbReference>
<dbReference type="CDD" id="cd02440">
    <property type="entry name" value="AdoMet_MTases"/>
    <property type="match status" value="1"/>
</dbReference>
<dbReference type="GO" id="GO:0008168">
    <property type="term" value="F:methyltransferase activity"/>
    <property type="evidence" value="ECO:0007669"/>
    <property type="project" value="UniProtKB-KW"/>
</dbReference>
<dbReference type="EMBL" id="ACLR01000118">
    <property type="protein sequence ID" value="EEK17070.1"/>
    <property type="molecule type" value="Genomic_DNA"/>
</dbReference>
<reference evidence="3 4" key="1">
    <citation type="submission" date="2009-04" db="EMBL/GenBank/DDBJ databases">
        <authorList>
            <person name="Sebastian Y."/>
            <person name="Madupu R."/>
            <person name="Durkin A.S."/>
            <person name="Torralba M."/>
            <person name="Methe B."/>
            <person name="Sutton G.G."/>
            <person name="Strausberg R.L."/>
            <person name="Nelson K.E."/>
        </authorList>
    </citation>
    <scope>NUCLEOTIDE SEQUENCE [LARGE SCALE GENOMIC DNA]</scope>
    <source>
        <strain evidence="3 4">60-3</strain>
    </source>
</reference>
<dbReference type="PANTHER" id="PTHR43542:SF1">
    <property type="entry name" value="METHYLTRANSFERASE"/>
    <property type="match status" value="1"/>
</dbReference>
<dbReference type="eggNOG" id="COG0742">
    <property type="taxonomic scope" value="Bacteria"/>
</dbReference>
<dbReference type="STRING" id="596327.PORUE0001_1031"/>
<dbReference type="InterPro" id="IPR002052">
    <property type="entry name" value="DNA_methylase_N6_adenine_CS"/>
</dbReference>
<dbReference type="InterPro" id="IPR004398">
    <property type="entry name" value="RNA_MeTrfase_RsmD"/>
</dbReference>